<dbReference type="NCBIfam" id="TIGR03696">
    <property type="entry name" value="Rhs_assc_core"/>
    <property type="match status" value="1"/>
</dbReference>
<dbReference type="AlphaFoldDB" id="A0A1G9CB19"/>
<keyword evidence="4" id="KW-1185">Reference proteome</keyword>
<dbReference type="EMBL" id="FNGA01000001">
    <property type="protein sequence ID" value="SDK48826.1"/>
    <property type="molecule type" value="Genomic_DNA"/>
</dbReference>
<dbReference type="InterPro" id="IPR056823">
    <property type="entry name" value="TEN-like_YD-shell"/>
</dbReference>
<keyword evidence="1" id="KW-0677">Repeat</keyword>
<accession>A0A1G9CB19</accession>
<evidence type="ECO:0000259" key="2">
    <source>
        <dbReference type="Pfam" id="PF25023"/>
    </source>
</evidence>
<evidence type="ECO:0000313" key="3">
    <source>
        <dbReference type="EMBL" id="SDK48826.1"/>
    </source>
</evidence>
<protein>
    <submittedName>
        <fullName evidence="3">RHS repeat-associated core domain-containing protein</fullName>
    </submittedName>
</protein>
<dbReference type="Proteomes" id="UP000199053">
    <property type="component" value="Unassembled WGS sequence"/>
</dbReference>
<sequence>MFTYNEESDPVSMTFEGRTFLFATNQVGTIFMVADERGYDVKRIIYDSFGNVLLDSGVSLEVCLGFAAGLTDKDTGLVHLGYREYDPAIGRFITPDPIGLAGGDVDIYGYCLDDPINFHDRTGLAGKSEEKKEGAFSKIVSGLRKASTAIPKGLEGATEKSIKGIKKATVEGGKAAAEALDKGADAAGEAVGKTVDEFKKNKELQKYTEIALGAGALPIALASGIAAGPAVSSAAASVATKIATTPGAQTVLDFAKGLNPFSGEAPKPSSPSEAAGIIGPYLVKRIDELGAWDKIGEQYNKNVQNSYANNFNIDKSKILPSRTSITKHHSK</sequence>
<gene>
    <name evidence="3" type="ORF">SAMN05660337_0612</name>
</gene>
<dbReference type="STRING" id="246191.SAMN05660337_0612"/>
<dbReference type="PANTHER" id="PTHR32305:SF15">
    <property type="entry name" value="PROTEIN RHSA-RELATED"/>
    <property type="match status" value="1"/>
</dbReference>
<dbReference type="InterPro" id="IPR050708">
    <property type="entry name" value="T6SS_VgrG/RHS"/>
</dbReference>
<name>A0A1G9CB19_9BACT</name>
<feature type="domain" description="Teneurin-like YD-shell" evidence="2">
    <location>
        <begin position="4"/>
        <end position="96"/>
    </location>
</feature>
<reference evidence="4" key="1">
    <citation type="submission" date="2016-10" db="EMBL/GenBank/DDBJ databases">
        <authorList>
            <person name="Varghese N."/>
            <person name="Submissions S."/>
        </authorList>
    </citation>
    <scope>NUCLEOTIDE SEQUENCE [LARGE SCALE GENOMIC DNA]</scope>
    <source>
        <strain evidence="4">DSM 16995</strain>
    </source>
</reference>
<evidence type="ECO:0000313" key="4">
    <source>
        <dbReference type="Proteomes" id="UP000199053"/>
    </source>
</evidence>
<dbReference type="InterPro" id="IPR022385">
    <property type="entry name" value="Rhs_assc_core"/>
</dbReference>
<evidence type="ECO:0000256" key="1">
    <source>
        <dbReference type="ARBA" id="ARBA00022737"/>
    </source>
</evidence>
<proteinExistence type="predicted"/>
<dbReference type="Gene3D" id="2.180.10.10">
    <property type="entry name" value="RHS repeat-associated core"/>
    <property type="match status" value="1"/>
</dbReference>
<organism evidence="3 4">
    <name type="scientific">Maridesulfovibrio ferrireducens</name>
    <dbReference type="NCBI Taxonomy" id="246191"/>
    <lineage>
        <taxon>Bacteria</taxon>
        <taxon>Pseudomonadati</taxon>
        <taxon>Thermodesulfobacteriota</taxon>
        <taxon>Desulfovibrionia</taxon>
        <taxon>Desulfovibrionales</taxon>
        <taxon>Desulfovibrionaceae</taxon>
        <taxon>Maridesulfovibrio</taxon>
    </lineage>
</organism>
<dbReference type="PANTHER" id="PTHR32305">
    <property type="match status" value="1"/>
</dbReference>
<dbReference type="Pfam" id="PF25023">
    <property type="entry name" value="TEN_YD-shell"/>
    <property type="match status" value="1"/>
</dbReference>